<evidence type="ECO:0000313" key="2">
    <source>
        <dbReference type="EMBL" id="MFD2096673.1"/>
    </source>
</evidence>
<protein>
    <submittedName>
        <fullName evidence="2">PilZ domain-containing protein</fullName>
    </submittedName>
</protein>
<dbReference type="EMBL" id="JBHUHT010000012">
    <property type="protein sequence ID" value="MFD2096673.1"/>
    <property type="molecule type" value="Genomic_DNA"/>
</dbReference>
<reference evidence="3" key="1">
    <citation type="journal article" date="2019" name="Int. J. Syst. Evol. Microbiol.">
        <title>The Global Catalogue of Microorganisms (GCM) 10K type strain sequencing project: providing services to taxonomists for standard genome sequencing and annotation.</title>
        <authorList>
            <consortium name="The Broad Institute Genomics Platform"/>
            <consortium name="The Broad Institute Genome Sequencing Center for Infectious Disease"/>
            <person name="Wu L."/>
            <person name="Ma J."/>
        </authorList>
    </citation>
    <scope>NUCLEOTIDE SEQUENCE [LARGE SCALE GENOMIC DNA]</scope>
    <source>
        <strain evidence="3">CGMCC 1.10992</strain>
    </source>
</reference>
<organism evidence="2 3">
    <name type="scientific">Corallincola platygyrae</name>
    <dbReference type="NCBI Taxonomy" id="1193278"/>
    <lineage>
        <taxon>Bacteria</taxon>
        <taxon>Pseudomonadati</taxon>
        <taxon>Pseudomonadota</taxon>
        <taxon>Gammaproteobacteria</taxon>
        <taxon>Alteromonadales</taxon>
        <taxon>Psychromonadaceae</taxon>
        <taxon>Corallincola</taxon>
    </lineage>
</organism>
<name>A0ABW4XQX8_9GAMM</name>
<gene>
    <name evidence="2" type="ORF">ACFSJ3_11815</name>
</gene>
<accession>A0ABW4XQX8</accession>
<evidence type="ECO:0000259" key="1">
    <source>
        <dbReference type="Pfam" id="PF07238"/>
    </source>
</evidence>
<dbReference type="RefSeq" id="WP_345338936.1">
    <property type="nucleotide sequence ID" value="NZ_BAABLI010000008.1"/>
</dbReference>
<dbReference type="SUPFAM" id="SSF141371">
    <property type="entry name" value="PilZ domain-like"/>
    <property type="match status" value="1"/>
</dbReference>
<dbReference type="Gene3D" id="2.40.10.220">
    <property type="entry name" value="predicted glycosyltransferase like domains"/>
    <property type="match status" value="1"/>
</dbReference>
<keyword evidence="3" id="KW-1185">Reference proteome</keyword>
<dbReference type="InterPro" id="IPR009875">
    <property type="entry name" value="PilZ_domain"/>
</dbReference>
<sequence length="97" mass="10720">MISHDDRRNFYRMMVNAEVTLIQVATDARYEGTCINLSATGMAVSVEEEIEADIELEVRLEAADQMVPALNANTKVIRCTPQGDGSYLLGLEILDVT</sequence>
<dbReference type="Proteomes" id="UP001597380">
    <property type="component" value="Unassembled WGS sequence"/>
</dbReference>
<evidence type="ECO:0000313" key="3">
    <source>
        <dbReference type="Proteomes" id="UP001597380"/>
    </source>
</evidence>
<feature type="domain" description="PilZ" evidence="1">
    <location>
        <begin position="6"/>
        <end position="96"/>
    </location>
</feature>
<dbReference type="Pfam" id="PF07238">
    <property type="entry name" value="PilZ"/>
    <property type="match status" value="1"/>
</dbReference>
<comment type="caution">
    <text evidence="2">The sequence shown here is derived from an EMBL/GenBank/DDBJ whole genome shotgun (WGS) entry which is preliminary data.</text>
</comment>
<proteinExistence type="predicted"/>